<evidence type="ECO:0000313" key="1">
    <source>
        <dbReference type="EMBL" id="CAH3188863.1"/>
    </source>
</evidence>
<comment type="caution">
    <text evidence="1">The sequence shown here is derived from an EMBL/GenBank/DDBJ whole genome shotgun (WGS) entry which is preliminary data.</text>
</comment>
<protein>
    <submittedName>
        <fullName evidence="1">Uncharacterized protein</fullName>
    </submittedName>
</protein>
<feature type="non-terminal residue" evidence="1">
    <location>
        <position position="1"/>
    </location>
</feature>
<organism evidence="1 2">
    <name type="scientific">Porites lobata</name>
    <dbReference type="NCBI Taxonomy" id="104759"/>
    <lineage>
        <taxon>Eukaryota</taxon>
        <taxon>Metazoa</taxon>
        <taxon>Cnidaria</taxon>
        <taxon>Anthozoa</taxon>
        <taxon>Hexacorallia</taxon>
        <taxon>Scleractinia</taxon>
        <taxon>Fungiina</taxon>
        <taxon>Poritidae</taxon>
        <taxon>Porites</taxon>
    </lineage>
</organism>
<proteinExistence type="predicted"/>
<dbReference type="Proteomes" id="UP001159405">
    <property type="component" value="Unassembled WGS sequence"/>
</dbReference>
<sequence length="111" mass="13055">STTFSEACNIRNSSRVHLWEGQLNCRRPESSRLSQSKAYGLKADNRLDRTRIATTADPALNQLWHYIFHGWPLQRQQLSERLQQYWNYREELAVEDGLIFKAHRLVIPTSL</sequence>
<keyword evidence="2" id="KW-1185">Reference proteome</keyword>
<dbReference type="EMBL" id="CALNXK010000660">
    <property type="protein sequence ID" value="CAH3188863.1"/>
    <property type="molecule type" value="Genomic_DNA"/>
</dbReference>
<evidence type="ECO:0000313" key="2">
    <source>
        <dbReference type="Proteomes" id="UP001159405"/>
    </source>
</evidence>
<reference evidence="1 2" key="1">
    <citation type="submission" date="2022-05" db="EMBL/GenBank/DDBJ databases">
        <authorList>
            <consortium name="Genoscope - CEA"/>
            <person name="William W."/>
        </authorList>
    </citation>
    <scope>NUCLEOTIDE SEQUENCE [LARGE SCALE GENOMIC DNA]</scope>
</reference>
<accession>A0ABN8SBG3</accession>
<gene>
    <name evidence="1" type="ORF">PLOB_00041814</name>
</gene>
<name>A0ABN8SBG3_9CNID</name>